<dbReference type="AlphaFoldDB" id="A0A7S4CUI1"/>
<organism evidence="1">
    <name type="scientific">Eutreptiella gymnastica</name>
    <dbReference type="NCBI Taxonomy" id="73025"/>
    <lineage>
        <taxon>Eukaryota</taxon>
        <taxon>Discoba</taxon>
        <taxon>Euglenozoa</taxon>
        <taxon>Euglenida</taxon>
        <taxon>Spirocuta</taxon>
        <taxon>Euglenophyceae</taxon>
        <taxon>Eutreptiales</taxon>
        <taxon>Eutreptiaceae</taxon>
        <taxon>Eutreptiella</taxon>
    </lineage>
</organism>
<gene>
    <name evidence="1" type="ORF">EGYM00163_LOCUS18018</name>
</gene>
<reference evidence="1" key="1">
    <citation type="submission" date="2021-01" db="EMBL/GenBank/DDBJ databases">
        <authorList>
            <person name="Corre E."/>
            <person name="Pelletier E."/>
            <person name="Niang G."/>
            <person name="Scheremetjew M."/>
            <person name="Finn R."/>
            <person name="Kale V."/>
            <person name="Holt S."/>
            <person name="Cochrane G."/>
            <person name="Meng A."/>
            <person name="Brown T."/>
            <person name="Cohen L."/>
        </authorList>
    </citation>
    <scope>NUCLEOTIDE SEQUENCE</scope>
    <source>
        <strain evidence="1">CCMP1594</strain>
    </source>
</reference>
<name>A0A7S4CUI1_9EUGL</name>
<evidence type="ECO:0000313" key="1">
    <source>
        <dbReference type="EMBL" id="CAE0806890.1"/>
    </source>
</evidence>
<accession>A0A7S4CUI1</accession>
<proteinExistence type="predicted"/>
<sequence length="179" mass="20191">MALQPTHLNLGLSHAKQNECIAKNHPSTTLMDTAFHWENMHPQGGEGVPKLDSVYVMQKGLPSYGRTFLGCTQYGAFRLDESMVYVAVRGVSCCCCFVRWRPAKQWVVGMVCDWVWQSPKPLHTPLREHTSDTCDYMVLNCWIALLHMGAFDTVHVLCNYWPINLGFTPPSSPPECSLC</sequence>
<protein>
    <submittedName>
        <fullName evidence="1">Uncharacterized protein</fullName>
    </submittedName>
</protein>
<dbReference type="EMBL" id="HBJA01050890">
    <property type="protein sequence ID" value="CAE0806890.1"/>
    <property type="molecule type" value="Transcribed_RNA"/>
</dbReference>